<feature type="region of interest" description="Disordered" evidence="1">
    <location>
        <begin position="394"/>
        <end position="464"/>
    </location>
</feature>
<dbReference type="AlphaFoldDB" id="A0A7S4BSJ1"/>
<feature type="region of interest" description="Disordered" evidence="1">
    <location>
        <begin position="505"/>
        <end position="528"/>
    </location>
</feature>
<dbReference type="EMBL" id="HBIZ01043909">
    <property type="protein sequence ID" value="CAE0775478.1"/>
    <property type="molecule type" value="Transcribed_RNA"/>
</dbReference>
<reference evidence="2" key="1">
    <citation type="submission" date="2021-01" db="EMBL/GenBank/DDBJ databases">
        <authorList>
            <person name="Corre E."/>
            <person name="Pelletier E."/>
            <person name="Niang G."/>
            <person name="Scheremetjew M."/>
            <person name="Finn R."/>
            <person name="Kale V."/>
            <person name="Holt S."/>
            <person name="Cochrane G."/>
            <person name="Meng A."/>
            <person name="Brown T."/>
            <person name="Cohen L."/>
        </authorList>
    </citation>
    <scope>NUCLEOTIDE SEQUENCE</scope>
    <source>
        <strain evidence="2">CCMP645</strain>
    </source>
</reference>
<gene>
    <name evidence="2" type="ORF">PCAR00345_LOCUS28112</name>
</gene>
<evidence type="ECO:0000313" key="2">
    <source>
        <dbReference type="EMBL" id="CAE0775478.1"/>
    </source>
</evidence>
<proteinExistence type="predicted"/>
<protein>
    <submittedName>
        <fullName evidence="2">Uncharacterized protein</fullName>
    </submittedName>
</protein>
<name>A0A7S4BSJ1_CHRCT</name>
<accession>A0A7S4BSJ1</accession>
<sequence>MTAPVATASFLLAADDVLAHLQFLPVAFIGKEACSWEYGSRHFLLQVTAMGEYIVSIGPSVLPVTSPTDTPASNTYANEEAGDGNGSLPDEAAMKAAAASPYSVIVAPFDDMPDELKPSEIACRIACTPEALLTCLAGAPAELLASDVGAMQQFLSAFRFDGYAEFCEARHMRPYVPAATGSSAPDAINQMKRSFIGLADNLGRASRSATTSINESFQKMGAMAAAAVPKGDKVIVPKPSDAVEASASPAAEAAGEAAAPAEGEPTATAKKPDGGAAPFGSKQWFARASASSAEWFGRTTAKVQSVLAQPVAFAAKLREGKLGAESKASLSPPPRLVTLSLSVSADGTVSAIVEPVREAVEEAPVDAEVMVEAVVAPDAAIAIDAAQIEAAHKQGEATTELGEAAGAGERDAVNSTEAVNAAEQETPASQEQPGGGMPIDSTEPPVANEAVEEGAQGTTDSGEPTEALVEDELVCGVVDPSAPDLLMAEEAPAEAGATLVPAAADAAEASAAADGSHAPSPEKLISFD</sequence>
<feature type="compositionally biased region" description="Low complexity" evidence="1">
    <location>
        <begin position="245"/>
        <end position="269"/>
    </location>
</feature>
<feature type="region of interest" description="Disordered" evidence="1">
    <location>
        <begin position="245"/>
        <end position="280"/>
    </location>
</feature>
<feature type="region of interest" description="Disordered" evidence="1">
    <location>
        <begin position="66"/>
        <end position="88"/>
    </location>
</feature>
<organism evidence="2">
    <name type="scientific">Chrysotila carterae</name>
    <name type="common">Marine alga</name>
    <name type="synonym">Syracosphaera carterae</name>
    <dbReference type="NCBI Taxonomy" id="13221"/>
    <lineage>
        <taxon>Eukaryota</taxon>
        <taxon>Haptista</taxon>
        <taxon>Haptophyta</taxon>
        <taxon>Prymnesiophyceae</taxon>
        <taxon>Isochrysidales</taxon>
        <taxon>Isochrysidaceae</taxon>
        <taxon>Chrysotila</taxon>
    </lineage>
</organism>
<feature type="compositionally biased region" description="Low complexity" evidence="1">
    <location>
        <begin position="396"/>
        <end position="407"/>
    </location>
</feature>
<feature type="compositionally biased region" description="Polar residues" evidence="1">
    <location>
        <begin position="66"/>
        <end position="77"/>
    </location>
</feature>
<evidence type="ECO:0000256" key="1">
    <source>
        <dbReference type="SAM" id="MobiDB-lite"/>
    </source>
</evidence>